<keyword evidence="4" id="KW-1185">Reference proteome</keyword>
<sequence length="227" mass="23171">MSSRTFTVAAAVVSTAVLATGITYASTEGSTQAEPAARQAEQTAHRAAPPARQAIPAPAPVGSESGTEAKGDRDGDREGSDRGGRNEGADRGGRDDEGGGDRGGRDDEGGGRGGRDDEGGDRGGRDRGYGGKRVGRIFFNEREYAAYPGGCVPAASGLGSSSFSIYNDSRYAVEVFRGFACDGGAPVASVGPYGSTYGVVTPTVHGGGFIEDGVAGSFRVIGYDEEW</sequence>
<comment type="caution">
    <text evidence="3">The sequence shown here is derived from an EMBL/GenBank/DDBJ whole genome shotgun (WGS) entry which is preliminary data.</text>
</comment>
<name>A0ABQ2W4T0_9ACTN</name>
<dbReference type="EMBL" id="BMTF01000015">
    <property type="protein sequence ID" value="GGV89506.1"/>
    <property type="molecule type" value="Genomic_DNA"/>
</dbReference>
<dbReference type="Proteomes" id="UP000660675">
    <property type="component" value="Unassembled WGS sequence"/>
</dbReference>
<feature type="signal peptide" evidence="2">
    <location>
        <begin position="1"/>
        <end position="25"/>
    </location>
</feature>
<keyword evidence="2" id="KW-0732">Signal</keyword>
<reference evidence="4" key="1">
    <citation type="journal article" date="2019" name="Int. J. Syst. Evol. Microbiol.">
        <title>The Global Catalogue of Microorganisms (GCM) 10K type strain sequencing project: providing services to taxonomists for standard genome sequencing and annotation.</title>
        <authorList>
            <consortium name="The Broad Institute Genomics Platform"/>
            <consortium name="The Broad Institute Genome Sequencing Center for Infectious Disease"/>
            <person name="Wu L."/>
            <person name="Ma J."/>
        </authorList>
    </citation>
    <scope>NUCLEOTIDE SEQUENCE [LARGE SCALE GENOMIC DNA]</scope>
    <source>
        <strain evidence="4">JCM 4376</strain>
    </source>
</reference>
<organism evidence="3 4">
    <name type="scientific">Streptomyces gelaticus</name>
    <dbReference type="NCBI Taxonomy" id="285446"/>
    <lineage>
        <taxon>Bacteria</taxon>
        <taxon>Bacillati</taxon>
        <taxon>Actinomycetota</taxon>
        <taxon>Actinomycetes</taxon>
        <taxon>Kitasatosporales</taxon>
        <taxon>Streptomycetaceae</taxon>
        <taxon>Streptomyces</taxon>
    </lineage>
</organism>
<accession>A0ABQ2W4T0</accession>
<evidence type="ECO:0000313" key="4">
    <source>
        <dbReference type="Proteomes" id="UP000660675"/>
    </source>
</evidence>
<protein>
    <submittedName>
        <fullName evidence="3">Uncharacterized protein</fullName>
    </submittedName>
</protein>
<proteinExistence type="predicted"/>
<feature type="chain" id="PRO_5046383250" evidence="2">
    <location>
        <begin position="26"/>
        <end position="227"/>
    </location>
</feature>
<feature type="compositionally biased region" description="Low complexity" evidence="1">
    <location>
        <begin position="45"/>
        <end position="56"/>
    </location>
</feature>
<evidence type="ECO:0000256" key="2">
    <source>
        <dbReference type="SAM" id="SignalP"/>
    </source>
</evidence>
<evidence type="ECO:0000256" key="1">
    <source>
        <dbReference type="SAM" id="MobiDB-lite"/>
    </source>
</evidence>
<feature type="region of interest" description="Disordered" evidence="1">
    <location>
        <begin position="27"/>
        <end position="132"/>
    </location>
</feature>
<dbReference type="RefSeq" id="WP_189545420.1">
    <property type="nucleotide sequence ID" value="NZ_BMTF01000015.1"/>
</dbReference>
<gene>
    <name evidence="3" type="ORF">GCM10015535_43380</name>
</gene>
<evidence type="ECO:0000313" key="3">
    <source>
        <dbReference type="EMBL" id="GGV89506.1"/>
    </source>
</evidence>
<feature type="compositionally biased region" description="Basic and acidic residues" evidence="1">
    <location>
        <begin position="67"/>
        <end position="129"/>
    </location>
</feature>